<feature type="signal peptide" evidence="5">
    <location>
        <begin position="1"/>
        <end position="25"/>
    </location>
</feature>
<dbReference type="Pfam" id="PF14604">
    <property type="entry name" value="SH3_9"/>
    <property type="match status" value="1"/>
</dbReference>
<dbReference type="AlphaFoldDB" id="A0A068RVE7"/>
<keyword evidence="4" id="KW-0472">Membrane</keyword>
<evidence type="ECO:0000256" key="4">
    <source>
        <dbReference type="SAM" id="Phobius"/>
    </source>
</evidence>
<name>A0A068RVE7_9FUNG</name>
<organism evidence="7 8">
    <name type="scientific">Lichtheimia corymbifera JMRC:FSU:9682</name>
    <dbReference type="NCBI Taxonomy" id="1263082"/>
    <lineage>
        <taxon>Eukaryota</taxon>
        <taxon>Fungi</taxon>
        <taxon>Fungi incertae sedis</taxon>
        <taxon>Mucoromycota</taxon>
        <taxon>Mucoromycotina</taxon>
        <taxon>Mucoromycetes</taxon>
        <taxon>Mucorales</taxon>
        <taxon>Lichtheimiaceae</taxon>
        <taxon>Lichtheimia</taxon>
    </lineage>
</organism>
<accession>A0A068RVE7</accession>
<dbReference type="SMART" id="SM00326">
    <property type="entry name" value="SH3"/>
    <property type="match status" value="1"/>
</dbReference>
<feature type="transmembrane region" description="Helical" evidence="4">
    <location>
        <begin position="227"/>
        <end position="255"/>
    </location>
</feature>
<feature type="domain" description="SH3" evidence="6">
    <location>
        <begin position="342"/>
        <end position="403"/>
    </location>
</feature>
<feature type="compositionally biased region" description="Low complexity" evidence="3">
    <location>
        <begin position="449"/>
        <end position="465"/>
    </location>
</feature>
<evidence type="ECO:0000256" key="2">
    <source>
        <dbReference type="PROSITE-ProRule" id="PRU00192"/>
    </source>
</evidence>
<dbReference type="InterPro" id="IPR036028">
    <property type="entry name" value="SH3-like_dom_sf"/>
</dbReference>
<gene>
    <name evidence="7" type="ORF">LCOR_05029.1</name>
</gene>
<dbReference type="VEuPathDB" id="FungiDB:LCOR_05029.1"/>
<evidence type="ECO:0000313" key="8">
    <source>
        <dbReference type="Proteomes" id="UP000027586"/>
    </source>
</evidence>
<dbReference type="EMBL" id="CBTN010000019">
    <property type="protein sequence ID" value="CDH53700.1"/>
    <property type="molecule type" value="Genomic_DNA"/>
</dbReference>
<feature type="region of interest" description="Disordered" evidence="3">
    <location>
        <begin position="492"/>
        <end position="595"/>
    </location>
</feature>
<keyword evidence="4" id="KW-0812">Transmembrane</keyword>
<dbReference type="Gene3D" id="2.30.30.40">
    <property type="entry name" value="SH3 Domains"/>
    <property type="match status" value="1"/>
</dbReference>
<feature type="compositionally biased region" description="Polar residues" evidence="3">
    <location>
        <begin position="540"/>
        <end position="549"/>
    </location>
</feature>
<dbReference type="OrthoDB" id="5340910at2759"/>
<keyword evidence="8" id="KW-1185">Reference proteome</keyword>
<feature type="compositionally biased region" description="Polar residues" evidence="3">
    <location>
        <begin position="557"/>
        <end position="566"/>
    </location>
</feature>
<proteinExistence type="predicted"/>
<keyword evidence="4" id="KW-1133">Transmembrane helix</keyword>
<reference evidence="7" key="1">
    <citation type="submission" date="2013-08" db="EMBL/GenBank/DDBJ databases">
        <title>Gene expansion shapes genome architecture in the human pathogen Lichtheimia corymbifera: an evolutionary genomics analysis in the ancient terrestrial Mucorales (Mucoromycotina).</title>
        <authorList>
            <person name="Schwartze V.U."/>
            <person name="Winter S."/>
            <person name="Shelest E."/>
            <person name="Marcet-Houben M."/>
            <person name="Horn F."/>
            <person name="Wehner S."/>
            <person name="Hoffmann K."/>
            <person name="Riege K."/>
            <person name="Sammeth M."/>
            <person name="Nowrousian M."/>
            <person name="Valiante V."/>
            <person name="Linde J."/>
            <person name="Jacobsen I.D."/>
            <person name="Marz M."/>
            <person name="Brakhage A.A."/>
            <person name="Gabaldon T."/>
            <person name="Bocker S."/>
            <person name="Voigt K."/>
        </authorList>
    </citation>
    <scope>NUCLEOTIDE SEQUENCE [LARGE SCALE GENOMIC DNA]</scope>
    <source>
        <strain evidence="7">FSU 9682</strain>
    </source>
</reference>
<evidence type="ECO:0000256" key="5">
    <source>
        <dbReference type="SAM" id="SignalP"/>
    </source>
</evidence>
<evidence type="ECO:0000259" key="6">
    <source>
        <dbReference type="PROSITE" id="PS50002"/>
    </source>
</evidence>
<feature type="region of interest" description="Disordered" evidence="3">
    <location>
        <begin position="448"/>
        <end position="475"/>
    </location>
</feature>
<keyword evidence="5" id="KW-0732">Signal</keyword>
<dbReference type="SUPFAM" id="SSF50044">
    <property type="entry name" value="SH3-domain"/>
    <property type="match status" value="1"/>
</dbReference>
<feature type="compositionally biased region" description="Low complexity" evidence="3">
    <location>
        <begin position="325"/>
        <end position="339"/>
    </location>
</feature>
<dbReference type="PROSITE" id="PS50002">
    <property type="entry name" value="SH3"/>
    <property type="match status" value="1"/>
</dbReference>
<sequence length="595" mass="64494">MSSSSFTCSAALLAVFFVATWKAQAQSSTTNCLSLSSSEACPAFSQYYIDLASLTSRYTFMANVTDVSSFDQSIISYAKTSALYMDQLGCSGSTSDDNTPYARYSLSRLCARFTQSQESLSCSYQHNVSPPPLCQSTCDDWVNSVSNITSDISTCSDTTTRSNAIASLKAECSNWEGFSGSDAVNCVEGAVNEPDNCGFQSDTDTACQYCDNNSSDPCCNKVSCNRLGVGAIIGIVVGSVVGAVLLCFAVGCFCLRRKRVRKDTHGFKTYISSSRDDYHNNVDRAETGSRHALVSHHDESVPTLSEPTISSAIHLQEPPPPPPLVTSSPSSTAAAATPQQPRPEDLHIVVHPYPPQMEDELGLQVDDLICLAAKFDDGWALGINAMTGQKGVFPLLCVAPLPPELLNEIIPSDQPITTTTTTTTTTNYDPDSSKILLEDDITQQQLWQPSQVVSPAPASSISHSTPTPPPPSHPQINLIRIRENVRRSISLGSFPHGKLSRNINTTTTTTPTTFHGGIPKRTASMRNPHQHHHYGYSEAESPTSPTLNTPFFDVTPELNSNNNNQDAYELHDHLRRRSSSSSNSSSIWIKRPNGK</sequence>
<feature type="region of interest" description="Disordered" evidence="3">
    <location>
        <begin position="312"/>
        <end position="344"/>
    </location>
</feature>
<keyword evidence="1 2" id="KW-0728">SH3 domain</keyword>
<comment type="caution">
    <text evidence="7">The sequence shown here is derived from an EMBL/GenBank/DDBJ whole genome shotgun (WGS) entry which is preliminary data.</text>
</comment>
<protein>
    <recommendedName>
        <fullName evidence="6">SH3 domain-containing protein</fullName>
    </recommendedName>
</protein>
<feature type="chain" id="PRO_5001652713" description="SH3 domain-containing protein" evidence="5">
    <location>
        <begin position="26"/>
        <end position="595"/>
    </location>
</feature>
<dbReference type="Proteomes" id="UP000027586">
    <property type="component" value="Unassembled WGS sequence"/>
</dbReference>
<dbReference type="STRING" id="1263082.A0A068RVE7"/>
<evidence type="ECO:0000313" key="7">
    <source>
        <dbReference type="EMBL" id="CDH53700.1"/>
    </source>
</evidence>
<evidence type="ECO:0000256" key="3">
    <source>
        <dbReference type="SAM" id="MobiDB-lite"/>
    </source>
</evidence>
<dbReference type="InterPro" id="IPR001452">
    <property type="entry name" value="SH3_domain"/>
</dbReference>
<evidence type="ECO:0000256" key="1">
    <source>
        <dbReference type="ARBA" id="ARBA00022443"/>
    </source>
</evidence>